<dbReference type="Gene3D" id="1.10.10.10">
    <property type="entry name" value="Winged helix-like DNA-binding domain superfamily/Winged helix DNA-binding domain"/>
    <property type="match status" value="1"/>
</dbReference>
<name>A0A0C2MT68_THEKT</name>
<evidence type="ECO:0000313" key="2">
    <source>
        <dbReference type="Proteomes" id="UP000031668"/>
    </source>
</evidence>
<dbReference type="AlphaFoldDB" id="A0A0C2MT68"/>
<keyword evidence="2" id="KW-1185">Reference proteome</keyword>
<comment type="caution">
    <text evidence="1">The sequence shown here is derived from an EMBL/GenBank/DDBJ whole genome shotgun (WGS) entry which is preliminary data.</text>
</comment>
<dbReference type="Proteomes" id="UP000031668">
    <property type="component" value="Unassembled WGS sequence"/>
</dbReference>
<dbReference type="SUPFAM" id="SSF46689">
    <property type="entry name" value="Homeodomain-like"/>
    <property type="match status" value="1"/>
</dbReference>
<dbReference type="InterPro" id="IPR036388">
    <property type="entry name" value="WH-like_DNA-bd_sf"/>
</dbReference>
<protein>
    <submittedName>
        <fullName evidence="1">Uncharacterized protein</fullName>
    </submittedName>
</protein>
<dbReference type="EMBL" id="JWZT01002054">
    <property type="protein sequence ID" value="KII70496.1"/>
    <property type="molecule type" value="Genomic_DNA"/>
</dbReference>
<dbReference type="InterPro" id="IPR009057">
    <property type="entry name" value="Homeodomain-like_sf"/>
</dbReference>
<organism evidence="1 2">
    <name type="scientific">Thelohanellus kitauei</name>
    <name type="common">Myxosporean</name>
    <dbReference type="NCBI Taxonomy" id="669202"/>
    <lineage>
        <taxon>Eukaryota</taxon>
        <taxon>Metazoa</taxon>
        <taxon>Cnidaria</taxon>
        <taxon>Myxozoa</taxon>
        <taxon>Myxosporea</taxon>
        <taxon>Bivalvulida</taxon>
        <taxon>Platysporina</taxon>
        <taxon>Myxobolidae</taxon>
        <taxon>Thelohanellus</taxon>
    </lineage>
</organism>
<sequence length="193" mass="22448">MSTPKVEISQDLRDIVIKRVVMEGKFRRNVSTILSIPRTIVNKIVKKVNTTGFSQVGARGRARRTIINEEIKENIRKLVYNNSTTSIEQIRNKPQLNNVSYYYISLGPRYGLYLKITRPIHENKITKLIRMECVRWYSSNDPYYKIRNLIYIDESMFNICMFRSHGWVPESKTSNPGVKSRSQNVTMIVAVNG</sequence>
<accession>A0A0C2MT68</accession>
<proteinExistence type="predicted"/>
<evidence type="ECO:0000313" key="1">
    <source>
        <dbReference type="EMBL" id="KII70496.1"/>
    </source>
</evidence>
<reference evidence="1 2" key="1">
    <citation type="journal article" date="2014" name="Genome Biol. Evol.">
        <title>The genome of the myxosporean Thelohanellus kitauei shows adaptations to nutrient acquisition within its fish host.</title>
        <authorList>
            <person name="Yang Y."/>
            <person name="Xiong J."/>
            <person name="Zhou Z."/>
            <person name="Huo F."/>
            <person name="Miao W."/>
            <person name="Ran C."/>
            <person name="Liu Y."/>
            <person name="Zhang J."/>
            <person name="Feng J."/>
            <person name="Wang M."/>
            <person name="Wang M."/>
            <person name="Wang L."/>
            <person name="Yao B."/>
        </authorList>
    </citation>
    <scope>NUCLEOTIDE SEQUENCE [LARGE SCALE GENOMIC DNA]</scope>
    <source>
        <strain evidence="1">Wuqing</strain>
    </source>
</reference>
<gene>
    <name evidence="1" type="ORF">RF11_06040</name>
</gene>